<evidence type="ECO:0000313" key="4">
    <source>
        <dbReference type="Proteomes" id="UP000266677"/>
    </source>
</evidence>
<feature type="transmembrane region" description="Helical" evidence="2">
    <location>
        <begin position="6"/>
        <end position="26"/>
    </location>
</feature>
<evidence type="ECO:0000256" key="2">
    <source>
        <dbReference type="SAM" id="Phobius"/>
    </source>
</evidence>
<organism evidence="3 4">
    <name type="scientific">Nocardia panacis</name>
    <dbReference type="NCBI Taxonomy" id="2340916"/>
    <lineage>
        <taxon>Bacteria</taxon>
        <taxon>Bacillati</taxon>
        <taxon>Actinomycetota</taxon>
        <taxon>Actinomycetes</taxon>
        <taxon>Mycobacteriales</taxon>
        <taxon>Nocardiaceae</taxon>
        <taxon>Nocardia</taxon>
    </lineage>
</organism>
<dbReference type="AlphaFoldDB" id="A0A3A4KV14"/>
<accession>A0A3A4KV14</accession>
<keyword evidence="2" id="KW-0812">Transmembrane</keyword>
<keyword evidence="4" id="KW-1185">Reference proteome</keyword>
<proteinExistence type="predicted"/>
<sequence>MLTLLLYVLIIGLVAAVLFLLAGAIFGRSEELAPLPEGTTATCLPAEGITGADVRALRFQQVVRGYKAAEVDWALARLAGRIDELQTQLAQALHGTAAGSVGSVGAASAATAEPNPPQQPWPAPGAGSR</sequence>
<dbReference type="RefSeq" id="WP_120036679.1">
    <property type="nucleotide sequence ID" value="NZ_QZFU01000002.1"/>
</dbReference>
<dbReference type="Gene3D" id="6.10.250.660">
    <property type="match status" value="1"/>
</dbReference>
<feature type="compositionally biased region" description="Pro residues" evidence="1">
    <location>
        <begin position="114"/>
        <end position="123"/>
    </location>
</feature>
<name>A0A3A4KV14_9NOCA</name>
<dbReference type="Proteomes" id="UP000266677">
    <property type="component" value="Unassembled WGS sequence"/>
</dbReference>
<dbReference type="OrthoDB" id="3404379at2"/>
<evidence type="ECO:0000313" key="3">
    <source>
        <dbReference type="EMBL" id="RJO80366.1"/>
    </source>
</evidence>
<dbReference type="InterPro" id="IPR019933">
    <property type="entry name" value="DivIVA_domain"/>
</dbReference>
<feature type="region of interest" description="Disordered" evidence="1">
    <location>
        <begin position="104"/>
        <end position="129"/>
    </location>
</feature>
<dbReference type="NCBIfam" id="TIGR03544">
    <property type="entry name" value="DivI1A_domain"/>
    <property type="match status" value="1"/>
</dbReference>
<evidence type="ECO:0000256" key="1">
    <source>
        <dbReference type="SAM" id="MobiDB-lite"/>
    </source>
</evidence>
<gene>
    <name evidence="3" type="ORF">D5S18_00105</name>
</gene>
<dbReference type="EMBL" id="QZFU01000002">
    <property type="protein sequence ID" value="RJO80366.1"/>
    <property type="molecule type" value="Genomic_DNA"/>
</dbReference>
<keyword evidence="2" id="KW-0472">Membrane</keyword>
<reference evidence="3 4" key="1">
    <citation type="submission" date="2018-09" db="EMBL/GenBank/DDBJ databases">
        <title>YIM PH21274 draft genome.</title>
        <authorList>
            <person name="Miao C."/>
        </authorList>
    </citation>
    <scope>NUCLEOTIDE SEQUENCE [LARGE SCALE GENOMIC DNA]</scope>
    <source>
        <strain evidence="3 4">YIM PH 21724</strain>
    </source>
</reference>
<protein>
    <submittedName>
        <fullName evidence="3">DivIVA domain-containing protein</fullName>
    </submittedName>
</protein>
<comment type="caution">
    <text evidence="3">The sequence shown here is derived from an EMBL/GenBank/DDBJ whole genome shotgun (WGS) entry which is preliminary data.</text>
</comment>
<keyword evidence="2" id="KW-1133">Transmembrane helix</keyword>